<sequence length="907" mass="103673">MGSLLDLIDFDQGAMARKFLSNKRHGGLDAPRNSMEFPVETYQRFGAGGENAQCTYHMIDWPEKNCYGNEAPMKKLIREEIARRPNTGHSAPSVVARLMGVDALPLDTRRSLTKQVEKKNDKKNANHPKEEWLRKVSIDHATQSSRQKISNSSNHDEACDFDRQSDSQKLNKYKPREHPQEEELQKFKKDFEAWQAARFKECSKFVELGTSPSQWLAQQSLNKEKLTIYANSMRTAATEKPIELRGHTVTVNPPERGLLEYQKNVNELHAPALNKANCVREVTPNPDFQQRPLTSSYQGLDVSSGPTKIVILRPGPDRMGTNEESWASSPGISEDRGSIEEFLEEVKERLNCELQGKSSKRITTVRGGGIETPYSEMSPDAKQIAQSIAKHARESVTRDLEITLPRSESTRSYRSDIQFDGTSSPEFVNRDTRRFLTERLRNVLKQETSHGTHRLARGSSISTVLNKEKCNAEEIRYTCNTGDKATNSDNLKDELDMHTRSFRRDTGNDIMLEEELSPRNLIRSLSAPVSGTSFGKLLLEDRHMLTGAHIRRKHETIEKATGNVKKRQKEKFNLRRKVSNFSYSFILKGRLFGRKVHSWEEPHGQTYNLMKDFPSPPTGTPNFYERHENPTEVPPSPASVCSSVNEEYWRQTDYFTPSSTSDVHPLDDSEMPRVFREISTNLNELRRQLNQLDTYDSEDTMIDEQPVEEEMLEIEDKAEAYIRDLLVASGLYDGSRDKYISRWDPLGKPISNQVFEEVEKSYIQKAKDEEGYTEDQLQKIYHKLLCDLLNEALPSVLGGASTMSRFMKSAVGPMPRPPQGKKLLERVWEIVGVYVYPPWDRTSQSLDNIVDRDLKSTPWSGLVDEDVNALGKDMECQIIGDLIREKWSRICCHNLFFSSSFSFYSLV</sequence>
<dbReference type="RefSeq" id="XP_016471169.2">
    <property type="nucleotide sequence ID" value="XM_016615683.2"/>
</dbReference>
<dbReference type="InterPro" id="IPR032795">
    <property type="entry name" value="DUF3741-assoc"/>
</dbReference>
<protein>
    <submittedName>
        <fullName evidence="2">Uncharacterized protein LOC107793353</fullName>
    </submittedName>
</protein>
<dbReference type="PANTHER" id="PTHR40836">
    <property type="entry name" value="RB1-INDUCIBLE COILED-COIL PROTEIN"/>
    <property type="match status" value="1"/>
</dbReference>
<dbReference type="KEGG" id="nta:107793352"/>
<dbReference type="STRING" id="4097.A0A1S4A3I4"/>
<accession>A0A1S4A3K7</accession>
<reference evidence="1" key="1">
    <citation type="journal article" date="2014" name="Nat. Commun.">
        <title>The tobacco genome sequence and its comparison with those of tomato and potato.</title>
        <authorList>
            <person name="Sierro N."/>
            <person name="Battey J.N."/>
            <person name="Ouadi S."/>
            <person name="Bakaher N."/>
            <person name="Bovet L."/>
            <person name="Willig A."/>
            <person name="Goepfert S."/>
            <person name="Peitsch M.C."/>
            <person name="Ivanov N.V."/>
        </authorList>
    </citation>
    <scope>NUCLEOTIDE SEQUENCE [LARGE SCALE GENOMIC DNA]</scope>
</reference>
<name>A0A1S4A3K7_TOBAC</name>
<gene>
    <name evidence="2" type="primary">LOC107793353</name>
</gene>
<keyword evidence="1" id="KW-1185">Reference proteome</keyword>
<dbReference type="Pfam" id="PF14383">
    <property type="entry name" value="VARLMGL"/>
    <property type="match status" value="1"/>
</dbReference>
<dbReference type="OrthoDB" id="446244at2759"/>
<evidence type="ECO:0000313" key="2">
    <source>
        <dbReference type="RefSeq" id="XP_016471169.2"/>
    </source>
</evidence>
<proteinExistence type="predicted"/>
<organism evidence="1 2">
    <name type="scientific">Nicotiana tabacum</name>
    <name type="common">Common tobacco</name>
    <dbReference type="NCBI Taxonomy" id="4097"/>
    <lineage>
        <taxon>Eukaryota</taxon>
        <taxon>Viridiplantae</taxon>
        <taxon>Streptophyta</taxon>
        <taxon>Embryophyta</taxon>
        <taxon>Tracheophyta</taxon>
        <taxon>Spermatophyta</taxon>
        <taxon>Magnoliopsida</taxon>
        <taxon>eudicotyledons</taxon>
        <taxon>Gunneridae</taxon>
        <taxon>Pentapetalae</taxon>
        <taxon>asterids</taxon>
        <taxon>lamiids</taxon>
        <taxon>Solanales</taxon>
        <taxon>Solanaceae</taxon>
        <taxon>Nicotianoideae</taxon>
        <taxon>Nicotianeae</taxon>
        <taxon>Nicotiana</taxon>
    </lineage>
</organism>
<dbReference type="PaxDb" id="4097-A0A1S4A3I4"/>
<dbReference type="PANTHER" id="PTHR40836:SF5">
    <property type="entry name" value="DUF3741 DOMAIN-CONTAINING PROTEIN"/>
    <property type="match status" value="1"/>
</dbReference>
<reference evidence="2" key="2">
    <citation type="submission" date="2025-08" db="UniProtKB">
        <authorList>
            <consortium name="RefSeq"/>
        </authorList>
    </citation>
    <scope>IDENTIFICATION</scope>
    <source>
        <tissue evidence="2">Leaf</tissue>
    </source>
</reference>
<evidence type="ECO:0000313" key="1">
    <source>
        <dbReference type="Proteomes" id="UP000790787"/>
    </source>
</evidence>
<dbReference type="Proteomes" id="UP000790787">
    <property type="component" value="Chromosome 17"/>
</dbReference>